<dbReference type="Gene3D" id="1.20.140.10">
    <property type="entry name" value="Butyryl-CoA Dehydrogenase, subunit A, domain 3"/>
    <property type="match status" value="1"/>
</dbReference>
<feature type="binding site" evidence="9">
    <location>
        <position position="198"/>
    </location>
    <ligand>
        <name>FAD</name>
        <dbReference type="ChEBI" id="CHEBI:57692"/>
    </ligand>
</feature>
<dbReference type="AlphaFoldDB" id="A0A2U2AK62"/>
<evidence type="ECO:0000259" key="10">
    <source>
        <dbReference type="Pfam" id="PF03241"/>
    </source>
</evidence>
<evidence type="ECO:0000256" key="1">
    <source>
        <dbReference type="ARBA" id="ARBA00005112"/>
    </source>
</evidence>
<dbReference type="InterPro" id="IPR024677">
    <property type="entry name" value="HpaB/PvcC"/>
</dbReference>
<dbReference type="PANTHER" id="PTHR36117">
    <property type="entry name" value="4-HYDROXYPHENYLACETATE 3-MONOOXYGENASE-RELATED"/>
    <property type="match status" value="1"/>
</dbReference>
<evidence type="ECO:0000259" key="11">
    <source>
        <dbReference type="Pfam" id="PF11794"/>
    </source>
</evidence>
<dbReference type="InterPro" id="IPR036250">
    <property type="entry name" value="AcylCo_DH-like_C"/>
</dbReference>
<dbReference type="EMBL" id="QEWR01000003">
    <property type="protein sequence ID" value="PWD83208.1"/>
    <property type="molecule type" value="Genomic_DNA"/>
</dbReference>
<name>A0A2U2AK62_9GAMM</name>
<comment type="similarity">
    <text evidence="7">Belongs to the FADH(2)-utilizing monooxygenase family.</text>
</comment>
<dbReference type="InterPro" id="IPR004925">
    <property type="entry name" value="HpaB/PvcC/4-BUDH"/>
</dbReference>
<evidence type="ECO:0000256" key="8">
    <source>
        <dbReference type="NCBIfam" id="TIGR02310"/>
    </source>
</evidence>
<dbReference type="FunFam" id="2.40.110.10:FF:000026">
    <property type="entry name" value="4-hydroxyphenylacetate 3-monooxygenase oxygenase component"/>
    <property type="match status" value="1"/>
</dbReference>
<feature type="domain" description="HpaB/PvcC/4-BUDH N-terminal" evidence="11">
    <location>
        <begin position="17"/>
        <end position="283"/>
    </location>
</feature>
<keyword evidence="5 12" id="KW-0503">Monooxygenase</keyword>
<dbReference type="Pfam" id="PF11794">
    <property type="entry name" value="HpaB_N"/>
    <property type="match status" value="1"/>
</dbReference>
<sequence length="523" mass="59174">MTKLPEDFRAEKNRPFTGAEYIESLKDEREIYIYGKRVKDITTHPAFRNSVASIAKLYDALHDPATKEKLTWETDTGNGGYTHKFFRYAKSREELREQIEAISEWSKLTYGWMGRSPDYKAALGNTFGVNADYYGEFADNARRWYKRLQESCLYMNHAIVNPPIDRAKPVSELKDVFITVQEEREDGIIVSGAKVVATNSALTHYNFIGPGPANLIGEEPSSAMMFIAPMNAKGVKLICRPSYELMSSLTGNAFDYPLSSRFDENDAILIFDKVFIPWEDVLIYRDPKKCQAWFGQAGFVQLFPMQACARFVVKLEFITGLLVKALECTGSLEFRGVQAQVGEVAGLRNAFSSFLEAMWANSKEWNGTFLPDQEAVHAYRANAPEAYARIKNIIEKTVASGLIYLPSGSRDLQDPTLDHYLSIYCRGSNDISHTDRIKILKLLWDAIGTEFGGRHELYEINYAGNQDDIRTQCLGQLRASGELDRMIGLVDQCLSDYDVDGWTVPHLHNSDDINVIDQLLADR</sequence>
<evidence type="ECO:0000256" key="3">
    <source>
        <dbReference type="ARBA" id="ARBA00022827"/>
    </source>
</evidence>
<dbReference type="Gene3D" id="1.10.3140.10">
    <property type="entry name" value="4-hydroxybutyryl-coa dehydratase, domain 1"/>
    <property type="match status" value="1"/>
</dbReference>
<proteinExistence type="inferred from homology"/>
<dbReference type="Gene3D" id="2.40.110.10">
    <property type="entry name" value="Butyryl-CoA Dehydrogenase, subunit A, domain 2"/>
    <property type="match status" value="1"/>
</dbReference>
<dbReference type="RefSeq" id="WP_109236407.1">
    <property type="nucleotide sequence ID" value="NZ_BMXZ01000002.1"/>
</dbReference>
<evidence type="ECO:0000256" key="6">
    <source>
        <dbReference type="ARBA" id="ARBA00052837"/>
    </source>
</evidence>
<dbReference type="GO" id="GO:0010124">
    <property type="term" value="P:phenylacetate catabolic process"/>
    <property type="evidence" value="ECO:0007669"/>
    <property type="project" value="InterPro"/>
</dbReference>
<keyword evidence="3 9" id="KW-0274">FAD</keyword>
<dbReference type="InterPro" id="IPR012688">
    <property type="entry name" value="HpaB_gammaproteobact"/>
</dbReference>
<dbReference type="Pfam" id="PF03241">
    <property type="entry name" value="HpaB"/>
    <property type="match status" value="1"/>
</dbReference>
<dbReference type="PIRSF" id="PIRSF000331">
    <property type="entry name" value="HpaA_HpaB"/>
    <property type="match status" value="1"/>
</dbReference>
<comment type="caution">
    <text evidence="12">The sequence shown here is derived from an EMBL/GenBank/DDBJ whole genome shotgun (WGS) entry which is preliminary data.</text>
</comment>
<reference evidence="12 13" key="1">
    <citation type="journal article" date="2018" name="Genome Announc.">
        <title>Ignatzschineria cameli sp. nov., isolated from necrotic foot tissue of dromedaries (Camelus dromedarius) and associated maggots (Wohlfahrtia species) in Dubai.</title>
        <authorList>
            <person name="Tsang C.C."/>
            <person name="Tang J.Y."/>
            <person name="Fong J.Y."/>
            <person name="Kinne J."/>
            <person name="Lee H.H."/>
            <person name="Joseph M."/>
            <person name="Jose S."/>
            <person name="Schuster R.K."/>
            <person name="Tang Y."/>
            <person name="Sivakumar S."/>
            <person name="Chen J.H."/>
            <person name="Teng J.L."/>
            <person name="Lau S.K."/>
            <person name="Wernery U."/>
            <person name="Woo P.C."/>
        </authorList>
    </citation>
    <scope>NUCLEOTIDE SEQUENCE [LARGE SCALE GENOMIC DNA]</scope>
    <source>
        <strain evidence="12 13">KCTC 22643</strain>
    </source>
</reference>
<dbReference type="SUPFAM" id="SSF47203">
    <property type="entry name" value="Acyl-CoA dehydrogenase C-terminal domain-like"/>
    <property type="match status" value="1"/>
</dbReference>
<dbReference type="GO" id="GO:0050660">
    <property type="term" value="F:flavin adenine dinucleotide binding"/>
    <property type="evidence" value="ECO:0007669"/>
    <property type="project" value="InterPro"/>
</dbReference>
<evidence type="ECO:0000256" key="9">
    <source>
        <dbReference type="PIRSR" id="PIRSR000331-2"/>
    </source>
</evidence>
<accession>A0A2U2AK62</accession>
<evidence type="ECO:0000313" key="12">
    <source>
        <dbReference type="EMBL" id="PWD83208.1"/>
    </source>
</evidence>
<dbReference type="InterPro" id="IPR009100">
    <property type="entry name" value="AcylCoA_DH/oxidase_NM_dom_sf"/>
</dbReference>
<organism evidence="12 13">
    <name type="scientific">Ignatzschineria indica</name>
    <dbReference type="NCBI Taxonomy" id="472583"/>
    <lineage>
        <taxon>Bacteria</taxon>
        <taxon>Pseudomonadati</taxon>
        <taxon>Pseudomonadota</taxon>
        <taxon>Gammaproteobacteria</taxon>
        <taxon>Cardiobacteriales</taxon>
        <taxon>Ignatzschineriaceae</taxon>
        <taxon>Ignatzschineria</taxon>
    </lineage>
</organism>
<dbReference type="InterPro" id="IPR046373">
    <property type="entry name" value="Acyl-CoA_Oxase/DH_mid-dom_sf"/>
</dbReference>
<dbReference type="SUPFAM" id="SSF56645">
    <property type="entry name" value="Acyl-CoA dehydrogenase NM domain-like"/>
    <property type="match status" value="1"/>
</dbReference>
<feature type="domain" description="HpaB/PvcC/4-BUDH C-terminal" evidence="10">
    <location>
        <begin position="290"/>
        <end position="486"/>
    </location>
</feature>
<keyword evidence="13" id="KW-1185">Reference proteome</keyword>
<dbReference type="InterPro" id="IPR024674">
    <property type="entry name" value="HpaB/PvcC/4-BUDH_N"/>
</dbReference>
<dbReference type="InterPro" id="IPR024719">
    <property type="entry name" value="HpaB/PvcC/4-BUDH_C"/>
</dbReference>
<comment type="catalytic activity">
    <reaction evidence="6">
        <text>4-hydroxyphenylacetate + FADH2 + O2 = 3,4-dihydroxyphenylacetate + FAD + H2O + H(+)</text>
        <dbReference type="Rhea" id="RHEA:30595"/>
        <dbReference type="ChEBI" id="CHEBI:15377"/>
        <dbReference type="ChEBI" id="CHEBI:15378"/>
        <dbReference type="ChEBI" id="CHEBI:15379"/>
        <dbReference type="ChEBI" id="CHEBI:17612"/>
        <dbReference type="ChEBI" id="CHEBI:48999"/>
        <dbReference type="ChEBI" id="CHEBI:57692"/>
        <dbReference type="ChEBI" id="CHEBI:58307"/>
        <dbReference type="EC" id="1.14.14.9"/>
    </reaction>
</comment>
<dbReference type="EC" id="1.14.14.9" evidence="8"/>
<evidence type="ECO:0000256" key="5">
    <source>
        <dbReference type="ARBA" id="ARBA00023033"/>
    </source>
</evidence>
<keyword evidence="4" id="KW-0560">Oxidoreductase</keyword>
<gene>
    <name evidence="12" type="primary">hpaB</name>
    <name evidence="12" type="ORF">DC082_07320</name>
</gene>
<feature type="binding site" evidence="9">
    <location>
        <begin position="157"/>
        <end position="159"/>
    </location>
    <ligand>
        <name>FAD</name>
        <dbReference type="ChEBI" id="CHEBI:57692"/>
    </ligand>
</feature>
<dbReference type="PANTHER" id="PTHR36117:SF3">
    <property type="entry name" value="4-HYDROXYPHENYLACETATE 3-MONOOXYGENASE-RELATED"/>
    <property type="match status" value="1"/>
</dbReference>
<dbReference type="GO" id="GO:0052881">
    <property type="term" value="F:4-hydroxyphenylacetate 3-monooxygenase activity"/>
    <property type="evidence" value="ECO:0007669"/>
    <property type="project" value="UniProtKB-EC"/>
</dbReference>
<dbReference type="NCBIfam" id="TIGR02310">
    <property type="entry name" value="HpaB-2"/>
    <property type="match status" value="1"/>
</dbReference>
<dbReference type="FunFam" id="1.10.3140.10:FF:000001">
    <property type="entry name" value="4-hydroxyphenylacetate 3-monooxygenase oxygenase component"/>
    <property type="match status" value="1"/>
</dbReference>
<dbReference type="PIRSF" id="PIRSF500125">
    <property type="entry name" value="4_HPA_large"/>
    <property type="match status" value="1"/>
</dbReference>
<protein>
    <recommendedName>
        <fullName evidence="8">4-hydroxyphenylacetate 3-monooxygenase, oxygenase component</fullName>
        <ecNumber evidence="8">1.14.14.9</ecNumber>
    </recommendedName>
</protein>
<dbReference type="Proteomes" id="UP000244948">
    <property type="component" value="Unassembled WGS sequence"/>
</dbReference>
<dbReference type="GO" id="GO:0016627">
    <property type="term" value="F:oxidoreductase activity, acting on the CH-CH group of donors"/>
    <property type="evidence" value="ECO:0007669"/>
    <property type="project" value="InterPro"/>
</dbReference>
<evidence type="ECO:0000256" key="7">
    <source>
        <dbReference type="ARBA" id="ARBA00061227"/>
    </source>
</evidence>
<evidence type="ECO:0000256" key="4">
    <source>
        <dbReference type="ARBA" id="ARBA00023002"/>
    </source>
</evidence>
<comment type="pathway">
    <text evidence="1">Aromatic compound metabolism; 4-hydroxyphenylacetate degradation; pyruvate and succinate semialdehyde from 4-hydroxyphenylacetate: step 1/7.</text>
</comment>
<keyword evidence="2" id="KW-0285">Flavoprotein</keyword>
<evidence type="ECO:0000313" key="13">
    <source>
        <dbReference type="Proteomes" id="UP000244948"/>
    </source>
</evidence>
<evidence type="ECO:0000256" key="2">
    <source>
        <dbReference type="ARBA" id="ARBA00022630"/>
    </source>
</evidence>